<accession>A0A7W7PQR4</accession>
<gene>
    <name evidence="2" type="ORF">FHS37_001182</name>
</gene>
<dbReference type="AlphaFoldDB" id="A0A7W7PQR4"/>
<sequence length="155" mass="17076">MKDAGALAVGATLVVWLLWNAWNLLRIVLGLRDGAWRRPMWWTRVCSVSLFVGCASWVRGALSGGLDVGESCAYLHHQHYDQDYRSSHAEELDRLFPLSNKCNADYDLVPAWVNPAVVVCAAVFLVAAAVLVRFGVARLTGSRRSTPRPLPAGKE</sequence>
<protein>
    <submittedName>
        <fullName evidence="2">Uncharacterized protein</fullName>
    </submittedName>
</protein>
<proteinExistence type="predicted"/>
<feature type="transmembrane region" description="Helical" evidence="1">
    <location>
        <begin position="116"/>
        <end position="136"/>
    </location>
</feature>
<dbReference type="Proteomes" id="UP000579523">
    <property type="component" value="Unassembled WGS sequence"/>
</dbReference>
<dbReference type="RefSeq" id="WP_184817963.1">
    <property type="nucleotide sequence ID" value="NZ_BMTI01000002.1"/>
</dbReference>
<feature type="transmembrane region" description="Helical" evidence="1">
    <location>
        <begin position="6"/>
        <end position="29"/>
    </location>
</feature>
<dbReference type="EMBL" id="JACHJI010000002">
    <property type="protein sequence ID" value="MBB4897155.1"/>
    <property type="molecule type" value="Genomic_DNA"/>
</dbReference>
<comment type="caution">
    <text evidence="2">The sequence shown here is derived from an EMBL/GenBank/DDBJ whole genome shotgun (WGS) entry which is preliminary data.</text>
</comment>
<keyword evidence="1" id="KW-1133">Transmembrane helix</keyword>
<reference evidence="2 3" key="1">
    <citation type="submission" date="2020-08" db="EMBL/GenBank/DDBJ databases">
        <title>Genomic Encyclopedia of Type Strains, Phase III (KMG-III): the genomes of soil and plant-associated and newly described type strains.</title>
        <authorList>
            <person name="Whitman W."/>
        </authorList>
    </citation>
    <scope>NUCLEOTIDE SEQUENCE [LARGE SCALE GENOMIC DNA]</scope>
    <source>
        <strain evidence="2 3">CECT 3273</strain>
    </source>
</reference>
<feature type="transmembrane region" description="Helical" evidence="1">
    <location>
        <begin position="41"/>
        <end position="58"/>
    </location>
</feature>
<keyword evidence="3" id="KW-1185">Reference proteome</keyword>
<evidence type="ECO:0000313" key="3">
    <source>
        <dbReference type="Proteomes" id="UP000579523"/>
    </source>
</evidence>
<name>A0A7W7PQR4_9ACTN</name>
<keyword evidence="1" id="KW-0472">Membrane</keyword>
<evidence type="ECO:0000313" key="2">
    <source>
        <dbReference type="EMBL" id="MBB4897155.1"/>
    </source>
</evidence>
<keyword evidence="1" id="KW-0812">Transmembrane</keyword>
<organism evidence="2 3">
    <name type="scientific">Streptomyces griseomycini</name>
    <dbReference type="NCBI Taxonomy" id="66895"/>
    <lineage>
        <taxon>Bacteria</taxon>
        <taxon>Bacillati</taxon>
        <taxon>Actinomycetota</taxon>
        <taxon>Actinomycetes</taxon>
        <taxon>Kitasatosporales</taxon>
        <taxon>Streptomycetaceae</taxon>
        <taxon>Streptomyces</taxon>
    </lineage>
</organism>
<evidence type="ECO:0000256" key="1">
    <source>
        <dbReference type="SAM" id="Phobius"/>
    </source>
</evidence>